<comment type="caution">
    <text evidence="5">The sequence shown here is derived from an EMBL/GenBank/DDBJ whole genome shotgun (WGS) entry which is preliminary data.</text>
</comment>
<dbReference type="AlphaFoldDB" id="A0A5N5T6B6"/>
<organism evidence="5 6">
    <name type="scientific">Armadillidium nasatum</name>
    <dbReference type="NCBI Taxonomy" id="96803"/>
    <lineage>
        <taxon>Eukaryota</taxon>
        <taxon>Metazoa</taxon>
        <taxon>Ecdysozoa</taxon>
        <taxon>Arthropoda</taxon>
        <taxon>Crustacea</taxon>
        <taxon>Multicrustacea</taxon>
        <taxon>Malacostraca</taxon>
        <taxon>Eumalacostraca</taxon>
        <taxon>Peracarida</taxon>
        <taxon>Isopoda</taxon>
        <taxon>Oniscidea</taxon>
        <taxon>Crinocheta</taxon>
        <taxon>Armadillidiidae</taxon>
        <taxon>Armadillidium</taxon>
    </lineage>
</organism>
<feature type="compositionally biased region" description="Polar residues" evidence="3">
    <location>
        <begin position="292"/>
        <end position="302"/>
    </location>
</feature>
<keyword evidence="6" id="KW-1185">Reference proteome</keyword>
<feature type="compositionally biased region" description="Polar residues" evidence="3">
    <location>
        <begin position="574"/>
        <end position="585"/>
    </location>
</feature>
<accession>A0A5N5T6B6</accession>
<feature type="compositionally biased region" description="Basic and acidic residues" evidence="3">
    <location>
        <begin position="346"/>
        <end position="375"/>
    </location>
</feature>
<proteinExistence type="predicted"/>
<feature type="region of interest" description="Disordered" evidence="3">
    <location>
        <begin position="439"/>
        <end position="585"/>
    </location>
</feature>
<dbReference type="EMBL" id="SEYY01009447">
    <property type="protein sequence ID" value="KAB7501807.1"/>
    <property type="molecule type" value="Genomic_DNA"/>
</dbReference>
<sequence length="585" mass="66403">MKLFPTLFKSIKKFYAAQFDVTFFPDAYEDNCFCGPYSFEVKMASDMDVCTNYPDFAVICSFIENFSEKLKLNLPNIEELQLLLENTENVNPNLAQLVAQLLRKINKSVKYDKWERGLQRFAHTYSHQDGWELERFGFKKAKLEVKIRVFKNLLETQFDGYKSFKEKVNLVSAKELRLQPCGRDKHGVSYWCQLDEFANLRVYRDDQDEETWKLVARSREELVELIDELEKKNPSSIGRETSVDESESGITTPMVLSEAPTPVDSKAATPVTSGRTSPVLDTGQVKDKLNESESVVQTSKLSTEVIAKKEKVEKKRKQSREEESSETVPSSDGSLTNNKDIPAIDNPDKPREVNLVKNVEEKPETKTDLVTKAKSNESLPTEVHKTIDLRSNIKKTESPEFKKKASNLDAIINMSVSKSVGEKLGGKLEAKVAAIKELPPPSLRKEKLLTSKENIVKRDGKHPNSSNEEKEKSLQETAYKEVSVKQLPTKIPKEPDKNVRLEEEKRKLDEQGEFEPINKKSKLDTMNESQNTSQSKIGEKSLEPSVKSVPTSKKLSSVEEIESNEKSVKKIPEISQQVDTKNIAK</sequence>
<gene>
    <name evidence="5" type="primary">RSF1_1</name>
    <name evidence="5" type="ORF">Anas_06577</name>
</gene>
<dbReference type="OrthoDB" id="10055895at2759"/>
<dbReference type="InterPro" id="IPR018501">
    <property type="entry name" value="DDT_dom"/>
</dbReference>
<dbReference type="GO" id="GO:0031213">
    <property type="term" value="C:RSF complex"/>
    <property type="evidence" value="ECO:0007669"/>
    <property type="project" value="InterPro"/>
</dbReference>
<evidence type="ECO:0000313" key="5">
    <source>
        <dbReference type="EMBL" id="KAB7501807.1"/>
    </source>
</evidence>
<dbReference type="PANTHER" id="PTHR14296:SF16">
    <property type="entry name" value="REMODELING AND SPACING FACTOR 1"/>
    <property type="match status" value="1"/>
</dbReference>
<evidence type="ECO:0000256" key="1">
    <source>
        <dbReference type="ARBA" id="ARBA00004123"/>
    </source>
</evidence>
<feature type="compositionally biased region" description="Basic and acidic residues" evidence="3">
    <location>
        <begin position="491"/>
        <end position="525"/>
    </location>
</feature>
<dbReference type="InterPro" id="IPR028938">
    <property type="entry name" value="Rsf1-like"/>
</dbReference>
<evidence type="ECO:0000259" key="4">
    <source>
        <dbReference type="PROSITE" id="PS50827"/>
    </source>
</evidence>
<evidence type="ECO:0000256" key="2">
    <source>
        <dbReference type="ARBA" id="ARBA00023242"/>
    </source>
</evidence>
<feature type="compositionally biased region" description="Basic and acidic residues" evidence="3">
    <location>
        <begin position="443"/>
        <end position="483"/>
    </location>
</feature>
<evidence type="ECO:0000256" key="3">
    <source>
        <dbReference type="SAM" id="MobiDB-lite"/>
    </source>
</evidence>
<feature type="compositionally biased region" description="Basic and acidic residues" evidence="3">
    <location>
        <begin position="563"/>
        <end position="572"/>
    </location>
</feature>
<reference evidence="5 6" key="1">
    <citation type="journal article" date="2019" name="PLoS Biol.">
        <title>Sex chromosomes control vertical transmission of feminizing Wolbachia symbionts in an isopod.</title>
        <authorList>
            <person name="Becking T."/>
            <person name="Chebbi M.A."/>
            <person name="Giraud I."/>
            <person name="Moumen B."/>
            <person name="Laverre T."/>
            <person name="Caubet Y."/>
            <person name="Peccoud J."/>
            <person name="Gilbert C."/>
            <person name="Cordaux R."/>
        </authorList>
    </citation>
    <scope>NUCLEOTIDE SEQUENCE [LARGE SCALE GENOMIC DNA]</scope>
    <source>
        <strain evidence="5">ANa2</strain>
        <tissue evidence="5">Whole body excluding digestive tract and cuticle</tissue>
    </source>
</reference>
<feature type="region of interest" description="Disordered" evidence="3">
    <location>
        <begin position="233"/>
        <end position="383"/>
    </location>
</feature>
<evidence type="ECO:0000313" key="6">
    <source>
        <dbReference type="Proteomes" id="UP000326759"/>
    </source>
</evidence>
<keyword evidence="2" id="KW-0539">Nucleus</keyword>
<protein>
    <submittedName>
        <fullName evidence="5">Remodeling and spacing factor 1</fullName>
    </submittedName>
</protein>
<feature type="compositionally biased region" description="Polar residues" evidence="3">
    <location>
        <begin position="526"/>
        <end position="536"/>
    </location>
</feature>
<feature type="domain" description="DDT" evidence="4">
    <location>
        <begin position="50"/>
        <end position="111"/>
    </location>
</feature>
<dbReference type="Proteomes" id="UP000326759">
    <property type="component" value="Unassembled WGS sequence"/>
</dbReference>
<feature type="compositionally biased region" description="Polar residues" evidence="3">
    <location>
        <begin position="327"/>
        <end position="339"/>
    </location>
</feature>
<dbReference type="GO" id="GO:0045892">
    <property type="term" value="P:negative regulation of DNA-templated transcription"/>
    <property type="evidence" value="ECO:0007669"/>
    <property type="project" value="TreeGrafter"/>
</dbReference>
<dbReference type="GO" id="GO:0042393">
    <property type="term" value="F:histone binding"/>
    <property type="evidence" value="ECO:0007669"/>
    <property type="project" value="TreeGrafter"/>
</dbReference>
<dbReference type="PANTHER" id="PTHR14296">
    <property type="entry name" value="REMODELING AND SPACING FACTOR 1"/>
    <property type="match status" value="1"/>
</dbReference>
<dbReference type="PROSITE" id="PS50827">
    <property type="entry name" value="DDT"/>
    <property type="match status" value="1"/>
</dbReference>
<comment type="subcellular location">
    <subcellularLocation>
        <location evidence="1">Nucleus</location>
    </subcellularLocation>
</comment>
<name>A0A5N5T6B6_9CRUS</name>